<feature type="region of interest" description="Disordered" evidence="4">
    <location>
        <begin position="107"/>
        <end position="152"/>
    </location>
</feature>
<feature type="compositionally biased region" description="Low complexity" evidence="4">
    <location>
        <begin position="114"/>
        <end position="136"/>
    </location>
</feature>
<dbReference type="EMBL" id="BAABHA010000002">
    <property type="protein sequence ID" value="GAA4377996.1"/>
    <property type="molecule type" value="Genomic_DNA"/>
</dbReference>
<protein>
    <recommendedName>
        <fullName evidence="2 3">Single-stranded DNA-binding protein</fullName>
        <shortName evidence="2">SSB</shortName>
    </recommendedName>
</protein>
<evidence type="ECO:0000256" key="3">
    <source>
        <dbReference type="PIRNR" id="PIRNR002070"/>
    </source>
</evidence>
<dbReference type="Gene3D" id="2.40.50.140">
    <property type="entry name" value="Nucleic acid-binding proteins"/>
    <property type="match status" value="1"/>
</dbReference>
<dbReference type="Pfam" id="PF00436">
    <property type="entry name" value="SSB"/>
    <property type="match status" value="1"/>
</dbReference>
<dbReference type="InterPro" id="IPR011344">
    <property type="entry name" value="ssDNA-bd"/>
</dbReference>
<sequence>MSSVNKVILVGNLGGDPEVRHLESGSAVAQFRLATNETYKDKSGNRVERTEWHNIVAWRGLAEVAEKYMRKGQSVYVEGKIRTRQYQDKDNQTRYVTEIVADEITMLGGGRGQDGAPAGNQQPAAQATPQPAGATPEQKTFRQQPEMDELPF</sequence>
<evidence type="ECO:0000256" key="2">
    <source>
        <dbReference type="HAMAP-Rule" id="MF_00984"/>
    </source>
</evidence>
<dbReference type="RefSeq" id="WP_345222566.1">
    <property type="nucleotide sequence ID" value="NZ_BAABHA010000002.1"/>
</dbReference>
<evidence type="ECO:0000313" key="5">
    <source>
        <dbReference type="EMBL" id="GAA4377996.1"/>
    </source>
</evidence>
<dbReference type="InterPro" id="IPR000424">
    <property type="entry name" value="Primosome_PriB/ssb"/>
</dbReference>
<evidence type="ECO:0000256" key="4">
    <source>
        <dbReference type="SAM" id="MobiDB-lite"/>
    </source>
</evidence>
<dbReference type="PROSITE" id="PS50935">
    <property type="entry name" value="SSB"/>
    <property type="match status" value="1"/>
</dbReference>
<gene>
    <name evidence="5" type="primary">ssb</name>
    <name evidence="5" type="ORF">GCM10023186_13860</name>
</gene>
<evidence type="ECO:0000313" key="6">
    <source>
        <dbReference type="Proteomes" id="UP001500454"/>
    </source>
</evidence>
<dbReference type="SUPFAM" id="SSF50249">
    <property type="entry name" value="Nucleic acid-binding proteins"/>
    <property type="match status" value="1"/>
</dbReference>
<organism evidence="5 6">
    <name type="scientific">Hymenobacter koreensis</name>
    <dbReference type="NCBI Taxonomy" id="1084523"/>
    <lineage>
        <taxon>Bacteria</taxon>
        <taxon>Pseudomonadati</taxon>
        <taxon>Bacteroidota</taxon>
        <taxon>Cytophagia</taxon>
        <taxon>Cytophagales</taxon>
        <taxon>Hymenobacteraceae</taxon>
        <taxon>Hymenobacter</taxon>
    </lineage>
</organism>
<dbReference type="CDD" id="cd04496">
    <property type="entry name" value="SSB_OBF"/>
    <property type="match status" value="1"/>
</dbReference>
<comment type="caution">
    <text evidence="5">The sequence shown here is derived from an EMBL/GenBank/DDBJ whole genome shotgun (WGS) entry which is preliminary data.</text>
</comment>
<accession>A0ABP8IX35</accession>
<dbReference type="InterPro" id="IPR012340">
    <property type="entry name" value="NA-bd_OB-fold"/>
</dbReference>
<dbReference type="GO" id="GO:0003677">
    <property type="term" value="F:DNA binding"/>
    <property type="evidence" value="ECO:0007669"/>
    <property type="project" value="UniProtKB-KW"/>
</dbReference>
<comment type="caution">
    <text evidence="2">Lacks conserved residue(s) required for the propagation of feature annotation.</text>
</comment>
<keyword evidence="6" id="KW-1185">Reference proteome</keyword>
<keyword evidence="1 2" id="KW-0238">DNA-binding</keyword>
<name>A0ABP8IX35_9BACT</name>
<reference evidence="6" key="1">
    <citation type="journal article" date="2019" name="Int. J. Syst. Evol. Microbiol.">
        <title>The Global Catalogue of Microorganisms (GCM) 10K type strain sequencing project: providing services to taxonomists for standard genome sequencing and annotation.</title>
        <authorList>
            <consortium name="The Broad Institute Genomics Platform"/>
            <consortium name="The Broad Institute Genome Sequencing Center for Infectious Disease"/>
            <person name="Wu L."/>
            <person name="Ma J."/>
        </authorList>
    </citation>
    <scope>NUCLEOTIDE SEQUENCE [LARGE SCALE GENOMIC DNA]</scope>
    <source>
        <strain evidence="6">JCM 17924</strain>
    </source>
</reference>
<comment type="subunit">
    <text evidence="2">Homotetramer.</text>
</comment>
<evidence type="ECO:0000256" key="1">
    <source>
        <dbReference type="ARBA" id="ARBA00023125"/>
    </source>
</evidence>
<dbReference type="Proteomes" id="UP001500454">
    <property type="component" value="Unassembled WGS sequence"/>
</dbReference>
<proteinExistence type="inferred from homology"/>
<dbReference type="HAMAP" id="MF_00984">
    <property type="entry name" value="SSB"/>
    <property type="match status" value="1"/>
</dbReference>
<dbReference type="NCBIfam" id="TIGR00621">
    <property type="entry name" value="ssb"/>
    <property type="match status" value="1"/>
</dbReference>
<dbReference type="PANTHER" id="PTHR10302">
    <property type="entry name" value="SINGLE-STRANDED DNA-BINDING PROTEIN"/>
    <property type="match status" value="1"/>
</dbReference>
<dbReference type="PANTHER" id="PTHR10302:SF0">
    <property type="entry name" value="SINGLE-STRANDED DNA-BINDING PROTEIN, MITOCHONDRIAL"/>
    <property type="match status" value="1"/>
</dbReference>
<dbReference type="PIRSF" id="PIRSF002070">
    <property type="entry name" value="SSB"/>
    <property type="match status" value="1"/>
</dbReference>